<keyword evidence="3" id="KW-1185">Reference proteome</keyword>
<evidence type="ECO:0000313" key="2">
    <source>
        <dbReference type="EMBL" id="MBD7953758.1"/>
    </source>
</evidence>
<feature type="region of interest" description="Disordered" evidence="1">
    <location>
        <begin position="291"/>
        <end position="317"/>
    </location>
</feature>
<evidence type="ECO:0000313" key="3">
    <source>
        <dbReference type="Proteomes" id="UP000636938"/>
    </source>
</evidence>
<dbReference type="InterPro" id="IPR012434">
    <property type="entry name" value="DUF1631"/>
</dbReference>
<dbReference type="RefSeq" id="WP_191769797.1">
    <property type="nucleotide sequence ID" value="NZ_JACSQS010000004.1"/>
</dbReference>
<sequence>MPSPMPSSPPPMPEDTARFAAVDAPPRVRRLLGALLALSRQSLTAPLTLTVVELERELLREAERARNSQVQADLLAQARQIHPFAEGFSHRFLEHLAQALAALFAPASEAPAATEPPRPSMSALTLVNDTDIDRDIVLNEIMRREILRSANALQLLGQRLAVLAAAPALDAEQVPFGPVILCGIVRRIGDEGGLELEAQLALYRSFERQVLERLGELLERANVLLSHEGVLPGLVYTPYLARSAATRRIVTQPGRSQAGGARARTTPVTSWNGASSTAASSWSAMMQAELGGHPAQNGAPQPPPLPTGAPDQPATAPPVVDLAAPAMSALHELLAGARQAMAAEVAASHGPEPPLPGAAVADERAVAGGTPDANAVPSAMVDAILGQLQARIAGGATSRSMSDLQTALLTQLRAEHGEQAALTVKDGDTLDLLGLLFQQIRQEQRPQTAGNDLVGRLQVPLARAALADPGFFVRDEHPARELLNTIAELGASGLQEDDLDPQLVQKLERTVDTVVAQYHDDPAVFAAANEEVQQHFRAAAHKAELAERRHVEAARGKERLEVARQQAAALIEQACAQDQPPRFVQTLLRQAWADVLTLAQLRHGEDSALWQQRLQQTARITAVTAQPPGGEHAADDVLFGEIEAAVVQIGCHHDEARAIARRLSTPGGEDDSTSRTELSARLKARTRLGEHAEAHDTRRLAPLARSNVEEDCYRQLRTLPFGTWFEFISNQQGDLHRQRLSWYSLVTEHALFVNPRGQKVAEYTLDTLARLMALEQARIVTEDKGRLIDRAWQATLRTLRSLAGTEQGEAA</sequence>
<dbReference type="Proteomes" id="UP000636938">
    <property type="component" value="Unassembled WGS sequence"/>
</dbReference>
<feature type="region of interest" description="Disordered" evidence="1">
    <location>
        <begin position="251"/>
        <end position="276"/>
    </location>
</feature>
<dbReference type="AlphaFoldDB" id="A0A8X8FKV9"/>
<protein>
    <submittedName>
        <fullName evidence="2">DUF1631 domain-containing protein</fullName>
    </submittedName>
</protein>
<gene>
    <name evidence="2" type="ORF">H9654_05995</name>
</gene>
<proteinExistence type="predicted"/>
<evidence type="ECO:0000256" key="1">
    <source>
        <dbReference type="SAM" id="MobiDB-lite"/>
    </source>
</evidence>
<dbReference type="EMBL" id="JACSQS010000004">
    <property type="protein sequence ID" value="MBD7953758.1"/>
    <property type="molecule type" value="Genomic_DNA"/>
</dbReference>
<organism evidence="2 3">
    <name type="scientific">Stenotrophomonas lacuserhaii</name>
    <dbReference type="NCBI Taxonomy" id="2760084"/>
    <lineage>
        <taxon>Bacteria</taxon>
        <taxon>Pseudomonadati</taxon>
        <taxon>Pseudomonadota</taxon>
        <taxon>Gammaproteobacteria</taxon>
        <taxon>Lysobacterales</taxon>
        <taxon>Lysobacteraceae</taxon>
        <taxon>Stenotrophomonas</taxon>
    </lineage>
</organism>
<comment type="caution">
    <text evidence="2">The sequence shown here is derived from an EMBL/GenBank/DDBJ whole genome shotgun (WGS) entry which is preliminary data.</text>
</comment>
<accession>A0A8X8FKV9</accession>
<name>A0A8X8FKV9_9GAMM</name>
<dbReference type="Pfam" id="PF07793">
    <property type="entry name" value="DUF1631"/>
    <property type="match status" value="1"/>
</dbReference>
<reference evidence="2 3" key="1">
    <citation type="submission" date="2020-08" db="EMBL/GenBank/DDBJ databases">
        <title>A Genomic Blueprint of the Chicken Gut Microbiome.</title>
        <authorList>
            <person name="Gilroy R."/>
            <person name="Ravi A."/>
            <person name="Getino M."/>
            <person name="Pursley I."/>
            <person name="Horton D.L."/>
            <person name="Alikhan N.-F."/>
            <person name="Baker D."/>
            <person name="Gharbi K."/>
            <person name="Hall N."/>
            <person name="Watson M."/>
            <person name="Adriaenssens E.M."/>
            <person name="Foster-Nyarko E."/>
            <person name="Jarju S."/>
            <person name="Secka A."/>
            <person name="Antonio M."/>
            <person name="Oren A."/>
            <person name="Chaudhuri R."/>
            <person name="La Ragione R.M."/>
            <person name="Hildebrand F."/>
            <person name="Pallen M.J."/>
        </authorList>
    </citation>
    <scope>NUCLEOTIDE SEQUENCE [LARGE SCALE GENOMIC DNA]</scope>
    <source>
        <strain evidence="2 3">Sa5BUN4</strain>
    </source>
</reference>